<dbReference type="PaxDb" id="3827-XP_004502989.1"/>
<dbReference type="Pfam" id="PF02365">
    <property type="entry name" value="NAM"/>
    <property type="match status" value="1"/>
</dbReference>
<gene>
    <name evidence="8" type="primary">NAC43</name>
</gene>
<dbReference type="FunFam" id="2.170.150.80:FF:000004">
    <property type="entry name" value="NAC transcription factor"/>
    <property type="match status" value="1"/>
</dbReference>
<feature type="domain" description="NAC" evidence="6">
    <location>
        <begin position="7"/>
        <end position="157"/>
    </location>
</feature>
<dbReference type="GO" id="GO:0043565">
    <property type="term" value="F:sequence-specific DNA binding"/>
    <property type="evidence" value="ECO:0007669"/>
    <property type="project" value="UniProtKB-ARBA"/>
</dbReference>
<evidence type="ECO:0000313" key="7">
    <source>
        <dbReference type="Proteomes" id="UP000087171"/>
    </source>
</evidence>
<accession>A0A1S2YCW4</accession>
<evidence type="ECO:0000256" key="2">
    <source>
        <dbReference type="ARBA" id="ARBA00023015"/>
    </source>
</evidence>
<keyword evidence="4" id="KW-0804">Transcription</keyword>
<dbReference type="Proteomes" id="UP000087171">
    <property type="component" value="Chromosome Ca5"/>
</dbReference>
<dbReference type="eggNOG" id="ENOG502QVRF">
    <property type="taxonomic scope" value="Eukaryota"/>
</dbReference>
<keyword evidence="3" id="KW-0238">DNA-binding</keyword>
<evidence type="ECO:0000256" key="1">
    <source>
        <dbReference type="ARBA" id="ARBA00004123"/>
    </source>
</evidence>
<dbReference type="PANTHER" id="PTHR31719:SF94">
    <property type="entry name" value="PROTEIN ATAF2"/>
    <property type="match status" value="1"/>
</dbReference>
<dbReference type="InterPro" id="IPR036093">
    <property type="entry name" value="NAC_dom_sf"/>
</dbReference>
<dbReference type="SUPFAM" id="SSF101941">
    <property type="entry name" value="NAC domain"/>
    <property type="match status" value="1"/>
</dbReference>
<proteinExistence type="predicted"/>
<dbReference type="GO" id="GO:0005634">
    <property type="term" value="C:nucleus"/>
    <property type="evidence" value="ECO:0007669"/>
    <property type="project" value="UniProtKB-SubCell"/>
</dbReference>
<evidence type="ECO:0000256" key="3">
    <source>
        <dbReference type="ARBA" id="ARBA00023125"/>
    </source>
</evidence>
<dbReference type="Gene3D" id="2.170.150.80">
    <property type="entry name" value="NAC domain"/>
    <property type="match status" value="1"/>
</dbReference>
<keyword evidence="2" id="KW-0805">Transcription regulation</keyword>
<reference evidence="8" key="2">
    <citation type="submission" date="2025-08" db="UniProtKB">
        <authorList>
            <consortium name="RefSeq"/>
        </authorList>
    </citation>
    <scope>IDENTIFICATION</scope>
    <source>
        <tissue evidence="8">Etiolated seedlings</tissue>
    </source>
</reference>
<dbReference type="GO" id="GO:0006355">
    <property type="term" value="P:regulation of DNA-templated transcription"/>
    <property type="evidence" value="ECO:0007669"/>
    <property type="project" value="InterPro"/>
</dbReference>
<reference evidence="7" key="1">
    <citation type="journal article" date="2013" name="Nat. Biotechnol.">
        <title>Draft genome sequence of chickpea (Cicer arietinum) provides a resource for trait improvement.</title>
        <authorList>
            <person name="Varshney R.K."/>
            <person name="Song C."/>
            <person name="Saxena R.K."/>
            <person name="Azam S."/>
            <person name="Yu S."/>
            <person name="Sharpe A.G."/>
            <person name="Cannon S."/>
            <person name="Baek J."/>
            <person name="Rosen B.D."/>
            <person name="Tar'an B."/>
            <person name="Millan T."/>
            <person name="Zhang X."/>
            <person name="Ramsay L.D."/>
            <person name="Iwata A."/>
            <person name="Wang Y."/>
            <person name="Nelson W."/>
            <person name="Farmer A.D."/>
            <person name="Gaur P.M."/>
            <person name="Soderlund C."/>
            <person name="Penmetsa R.V."/>
            <person name="Xu C."/>
            <person name="Bharti A.K."/>
            <person name="He W."/>
            <person name="Winter P."/>
            <person name="Zhao S."/>
            <person name="Hane J.K."/>
            <person name="Carrasquilla-Garcia N."/>
            <person name="Condie J.A."/>
            <person name="Upadhyaya H.D."/>
            <person name="Luo M.C."/>
            <person name="Thudi M."/>
            <person name="Gowda C.L."/>
            <person name="Singh N.P."/>
            <person name="Lichtenzveig J."/>
            <person name="Gali K.K."/>
            <person name="Rubio J."/>
            <person name="Nadarajan N."/>
            <person name="Dolezel J."/>
            <person name="Bansal K.C."/>
            <person name="Xu X."/>
            <person name="Edwards D."/>
            <person name="Zhang G."/>
            <person name="Kahl G."/>
            <person name="Gil J."/>
            <person name="Singh K.B."/>
            <person name="Datta S.K."/>
            <person name="Jackson S.A."/>
            <person name="Wang J."/>
            <person name="Cook D.R."/>
        </authorList>
    </citation>
    <scope>NUCLEOTIDE SEQUENCE [LARGE SCALE GENOMIC DNA]</scope>
    <source>
        <strain evidence="7">cv. CDC Frontier</strain>
    </source>
</reference>
<dbReference type="OrthoDB" id="1921961at2759"/>
<dbReference type="GeneID" id="101501929"/>
<comment type="subcellular location">
    <subcellularLocation>
        <location evidence="1">Nucleus</location>
    </subcellularLocation>
</comment>
<organism evidence="7 8">
    <name type="scientific">Cicer arietinum</name>
    <name type="common">Chickpea</name>
    <name type="synonym">Garbanzo</name>
    <dbReference type="NCBI Taxonomy" id="3827"/>
    <lineage>
        <taxon>Eukaryota</taxon>
        <taxon>Viridiplantae</taxon>
        <taxon>Streptophyta</taxon>
        <taxon>Embryophyta</taxon>
        <taxon>Tracheophyta</taxon>
        <taxon>Spermatophyta</taxon>
        <taxon>Magnoliopsida</taxon>
        <taxon>eudicotyledons</taxon>
        <taxon>Gunneridae</taxon>
        <taxon>Pentapetalae</taxon>
        <taxon>rosids</taxon>
        <taxon>fabids</taxon>
        <taxon>Fabales</taxon>
        <taxon>Fabaceae</taxon>
        <taxon>Papilionoideae</taxon>
        <taxon>50 kb inversion clade</taxon>
        <taxon>NPAAA clade</taxon>
        <taxon>Hologalegina</taxon>
        <taxon>IRL clade</taxon>
        <taxon>Cicereae</taxon>
        <taxon>Cicer</taxon>
    </lineage>
</organism>
<dbReference type="PANTHER" id="PTHR31719">
    <property type="entry name" value="NAC TRANSCRIPTION FACTOR 56"/>
    <property type="match status" value="1"/>
</dbReference>
<dbReference type="PROSITE" id="PS51005">
    <property type="entry name" value="NAC"/>
    <property type="match status" value="1"/>
</dbReference>
<dbReference type="InterPro" id="IPR003441">
    <property type="entry name" value="NAC-dom"/>
</dbReference>
<evidence type="ECO:0000256" key="4">
    <source>
        <dbReference type="ARBA" id="ARBA00023163"/>
    </source>
</evidence>
<protein>
    <submittedName>
        <fullName evidence="8">NAC domain-containing protein 2</fullName>
    </submittedName>
</protein>
<keyword evidence="5" id="KW-0539">Nucleus</keyword>
<dbReference type="AlphaFoldDB" id="A0A1S2YCW4"/>
<keyword evidence="7" id="KW-1185">Reference proteome</keyword>
<evidence type="ECO:0000313" key="8">
    <source>
        <dbReference type="RefSeq" id="XP_004502989.1"/>
    </source>
</evidence>
<dbReference type="KEGG" id="cam:101501929"/>
<sequence length="289" mass="33310">MKGELELPPGFRFHPTDEELVNHYLCRKCAGQSISVPVVKEIDLYKFDPWQLPEIGFQSEKEWYFFSPRDRKYPNGSRPNRAAGSGYWKATGADKPIGKPKAMGIKKALVFYAGKAPKGVKTNWIMHEYRLANVDRSAGKKNNLRLDDWVLCRIYNKKGKIEKYNTVTPKVDSFYDHEEHERKPEIDKLGNYQLYMDSSDSIPRLHTDSCSSGHVVSPDVTCDKEVQSEVKWNEFGLQLDDAFDFELNSLLDTSNLSLDLDGPFGTNFEYQMNHLSPLQDMFMYPNKPF</sequence>
<dbReference type="STRING" id="3827.A0A1S2YCW4"/>
<dbReference type="RefSeq" id="XP_004502989.1">
    <property type="nucleotide sequence ID" value="XM_004502932.3"/>
</dbReference>
<evidence type="ECO:0000256" key="5">
    <source>
        <dbReference type="ARBA" id="ARBA00023242"/>
    </source>
</evidence>
<name>A0A1S2YCW4_CICAR</name>
<evidence type="ECO:0000259" key="6">
    <source>
        <dbReference type="PROSITE" id="PS51005"/>
    </source>
</evidence>